<evidence type="ECO:0000256" key="3">
    <source>
        <dbReference type="SAM" id="MobiDB-lite"/>
    </source>
</evidence>
<evidence type="ECO:0000256" key="2">
    <source>
        <dbReference type="ARBA" id="ARBA00022737"/>
    </source>
</evidence>
<organism evidence="5 6">
    <name type="scientific">Clavelina lepadiformis</name>
    <name type="common">Light-bulb sea squirt</name>
    <name type="synonym">Ascidia lepadiformis</name>
    <dbReference type="NCBI Taxonomy" id="159417"/>
    <lineage>
        <taxon>Eukaryota</taxon>
        <taxon>Metazoa</taxon>
        <taxon>Chordata</taxon>
        <taxon>Tunicata</taxon>
        <taxon>Ascidiacea</taxon>
        <taxon>Aplousobranchia</taxon>
        <taxon>Clavelinidae</taxon>
        <taxon>Clavelina</taxon>
    </lineage>
</organism>
<reference evidence="5 6" key="1">
    <citation type="submission" date="2024-02" db="EMBL/GenBank/DDBJ databases">
        <authorList>
            <person name="Daric V."/>
            <person name="Darras S."/>
        </authorList>
    </citation>
    <scope>NUCLEOTIDE SEQUENCE [LARGE SCALE GENOMIC DNA]</scope>
</reference>
<feature type="compositionally biased region" description="Polar residues" evidence="3">
    <location>
        <begin position="352"/>
        <end position="365"/>
    </location>
</feature>
<dbReference type="InterPro" id="IPR011705">
    <property type="entry name" value="BACK"/>
</dbReference>
<keyword evidence="6" id="KW-1185">Reference proteome</keyword>
<dbReference type="Pfam" id="PF01344">
    <property type="entry name" value="Kelch_1"/>
    <property type="match status" value="4"/>
</dbReference>
<keyword evidence="2" id="KW-0677">Repeat</keyword>
<evidence type="ECO:0000256" key="1">
    <source>
        <dbReference type="ARBA" id="ARBA00022441"/>
    </source>
</evidence>
<dbReference type="SMART" id="SM00225">
    <property type="entry name" value="BTB"/>
    <property type="match status" value="1"/>
</dbReference>
<keyword evidence="1" id="KW-0880">Kelch repeat</keyword>
<dbReference type="Pfam" id="PF07707">
    <property type="entry name" value="BACK"/>
    <property type="match status" value="1"/>
</dbReference>
<dbReference type="Gene3D" id="2.120.10.80">
    <property type="entry name" value="Kelch-type beta propeller"/>
    <property type="match status" value="2"/>
</dbReference>
<dbReference type="Gene3D" id="1.25.40.420">
    <property type="match status" value="1"/>
</dbReference>
<comment type="caution">
    <text evidence="5">The sequence shown here is derived from an EMBL/GenBank/DDBJ whole genome shotgun (WGS) entry which is preliminary data.</text>
</comment>
<proteinExistence type="predicted"/>
<dbReference type="InterPro" id="IPR000210">
    <property type="entry name" value="BTB/POZ_dom"/>
</dbReference>
<dbReference type="PANTHER" id="PTHR45632">
    <property type="entry name" value="LD33804P"/>
    <property type="match status" value="1"/>
</dbReference>
<protein>
    <recommendedName>
        <fullName evidence="4">BTB domain-containing protein</fullName>
    </recommendedName>
</protein>
<evidence type="ECO:0000313" key="6">
    <source>
        <dbReference type="Proteomes" id="UP001642483"/>
    </source>
</evidence>
<dbReference type="CDD" id="cd18186">
    <property type="entry name" value="BTB_POZ_ZBTB_KLHL-like"/>
    <property type="match status" value="1"/>
</dbReference>
<feature type="compositionally biased region" description="Low complexity" evidence="3">
    <location>
        <begin position="284"/>
        <end position="305"/>
    </location>
</feature>
<dbReference type="EMBL" id="CAWYQH010000097">
    <property type="protein sequence ID" value="CAK8684029.1"/>
    <property type="molecule type" value="Genomic_DNA"/>
</dbReference>
<accession>A0ABP0G048</accession>
<dbReference type="Gene3D" id="3.30.710.10">
    <property type="entry name" value="Potassium Channel Kv1.1, Chain A"/>
    <property type="match status" value="1"/>
</dbReference>
<dbReference type="InterPro" id="IPR011333">
    <property type="entry name" value="SKP1/BTB/POZ_sf"/>
</dbReference>
<dbReference type="InterPro" id="IPR017096">
    <property type="entry name" value="BTB-kelch_protein"/>
</dbReference>
<feature type="domain" description="BTB" evidence="4">
    <location>
        <begin position="42"/>
        <end position="109"/>
    </location>
</feature>
<dbReference type="InterPro" id="IPR006652">
    <property type="entry name" value="Kelch_1"/>
</dbReference>
<name>A0ABP0G048_CLALP</name>
<dbReference type="PANTHER" id="PTHR45632:SF17">
    <property type="entry name" value="KELCH-LIKE PROTEIN 31"/>
    <property type="match status" value="1"/>
</dbReference>
<dbReference type="PIRSF" id="PIRSF037037">
    <property type="entry name" value="Kelch-like_protein_gigaxonin"/>
    <property type="match status" value="1"/>
</dbReference>
<feature type="region of interest" description="Disordered" evidence="3">
    <location>
        <begin position="271"/>
        <end position="392"/>
    </location>
</feature>
<dbReference type="Pfam" id="PF00651">
    <property type="entry name" value="BTB"/>
    <property type="match status" value="1"/>
</dbReference>
<evidence type="ECO:0000313" key="5">
    <source>
        <dbReference type="EMBL" id="CAK8684029.1"/>
    </source>
</evidence>
<gene>
    <name evidence="5" type="ORF">CVLEPA_LOCUS15033</name>
</gene>
<evidence type="ECO:0000259" key="4">
    <source>
        <dbReference type="PROSITE" id="PS50097"/>
    </source>
</evidence>
<feature type="compositionally biased region" description="Polar residues" evidence="3">
    <location>
        <begin position="311"/>
        <end position="344"/>
    </location>
</feature>
<dbReference type="InterPro" id="IPR015915">
    <property type="entry name" value="Kelch-typ_b-propeller"/>
</dbReference>
<dbReference type="SMART" id="SM00875">
    <property type="entry name" value="BACK"/>
    <property type="match status" value="1"/>
</dbReference>
<dbReference type="SUPFAM" id="SSF117281">
    <property type="entry name" value="Kelch motif"/>
    <property type="match status" value="2"/>
</dbReference>
<dbReference type="SUPFAM" id="SSF54695">
    <property type="entry name" value="POZ domain"/>
    <property type="match status" value="1"/>
</dbReference>
<dbReference type="Proteomes" id="UP001642483">
    <property type="component" value="Unassembled WGS sequence"/>
</dbReference>
<dbReference type="PROSITE" id="PS50097">
    <property type="entry name" value="BTB"/>
    <property type="match status" value="1"/>
</dbReference>
<sequence length="671" mass="75138">MASNSAKVEFGEKFCKKTYKNDHSSKILNDLNSDRKSNQEYCDFTINVGTHVFSVHKCVICMFSDFFKNMLRTEMKEKQENKVEVPGMSVDTMEIILSFIYTSEITITNYNVYDVLAAADYMQIPSIKDYCRNFLFDMVRVDNCLSIRTYAVGWNDKKLLKRTNEFIAENFNSICDKDDFKELDFQKITELLQLKNNTATEEEVFQALIGWIGYDDSNRLQYLSKILGFLNLSSMSQGFLKQVVATQPYVMNSLECSNQIVHALLAQTGLDKTSGPTAPPSGDQEQTLQGSGSQQQTQSAHSNQQPMFGMSSANSYQSLPSQFQGAVGNQNRTTQNRRILSSVKTGRVPPTQVRQARPQQRGQFQSSGPVRARRPSSRASVERKNQQETFRSSGVRRKLLIIGGLGCEKRVMKYHPKNSSTSGMPPLVYERHGAAASYLDEHVFVMGGSEKKVEKLNLNENCGWMELTSMNRSRQFFSATSLNDYVYVSGGVSSTFSQASGEQFHPGHGEWLDIVNMQSQRSSHSLVSGKGMLFACGGWSGRSRSPQILNSAESFDPRVGKWWNVTSMLTGRHAIAGVFLNNEIYAIGGVNSAGIALSTVERYDARMRTWNAIMSMHQPREGHSACVIAGKIYVIGGSTSQTIEVYDPTINQWNVTGMLDRPRNFSCVVPI</sequence>
<dbReference type="SMART" id="SM00612">
    <property type="entry name" value="Kelch"/>
    <property type="match status" value="6"/>
</dbReference>